<organism evidence="1">
    <name type="scientific">Anguilla anguilla</name>
    <name type="common">European freshwater eel</name>
    <name type="synonym">Muraena anguilla</name>
    <dbReference type="NCBI Taxonomy" id="7936"/>
    <lineage>
        <taxon>Eukaryota</taxon>
        <taxon>Metazoa</taxon>
        <taxon>Chordata</taxon>
        <taxon>Craniata</taxon>
        <taxon>Vertebrata</taxon>
        <taxon>Euteleostomi</taxon>
        <taxon>Actinopterygii</taxon>
        <taxon>Neopterygii</taxon>
        <taxon>Teleostei</taxon>
        <taxon>Anguilliformes</taxon>
        <taxon>Anguillidae</taxon>
        <taxon>Anguilla</taxon>
    </lineage>
</organism>
<dbReference type="EMBL" id="GBXM01089736">
    <property type="protein sequence ID" value="JAH18841.1"/>
    <property type="molecule type" value="Transcribed_RNA"/>
</dbReference>
<proteinExistence type="predicted"/>
<evidence type="ECO:0000313" key="1">
    <source>
        <dbReference type="EMBL" id="JAH18841.1"/>
    </source>
</evidence>
<reference evidence="1" key="2">
    <citation type="journal article" date="2015" name="Fish Shellfish Immunol.">
        <title>Early steps in the European eel (Anguilla anguilla)-Vibrio vulnificus interaction in the gills: Role of the RtxA13 toxin.</title>
        <authorList>
            <person name="Callol A."/>
            <person name="Pajuelo D."/>
            <person name="Ebbesson L."/>
            <person name="Teles M."/>
            <person name="MacKenzie S."/>
            <person name="Amaro C."/>
        </authorList>
    </citation>
    <scope>NUCLEOTIDE SEQUENCE</scope>
</reference>
<accession>A0A0E9QPJ0</accession>
<name>A0A0E9QPJ0_ANGAN</name>
<dbReference type="AlphaFoldDB" id="A0A0E9QPJ0"/>
<reference evidence="1" key="1">
    <citation type="submission" date="2014-11" db="EMBL/GenBank/DDBJ databases">
        <authorList>
            <person name="Amaro Gonzalez C."/>
        </authorList>
    </citation>
    <scope>NUCLEOTIDE SEQUENCE</scope>
</reference>
<sequence>MKYISIKQPWIVFVLELKQASKNRKITIYPVWNRNTCASTLSKF</sequence>
<protein>
    <submittedName>
        <fullName evidence="1">Uncharacterized protein</fullName>
    </submittedName>
</protein>